<evidence type="ECO:0000256" key="7">
    <source>
        <dbReference type="ARBA" id="ARBA00023004"/>
    </source>
</evidence>
<evidence type="ECO:0000313" key="10">
    <source>
        <dbReference type="Proteomes" id="UP001500751"/>
    </source>
</evidence>
<comment type="cofactor">
    <cofactor evidence="1 8">
        <name>heme</name>
        <dbReference type="ChEBI" id="CHEBI:30413"/>
    </cofactor>
</comment>
<evidence type="ECO:0000256" key="2">
    <source>
        <dbReference type="ARBA" id="ARBA00009660"/>
    </source>
</evidence>
<evidence type="ECO:0000256" key="1">
    <source>
        <dbReference type="ARBA" id="ARBA00001971"/>
    </source>
</evidence>
<accession>A0ABP5FV16</accession>
<keyword evidence="6 8" id="KW-0479">Metal-binding</keyword>
<dbReference type="Gene3D" id="1.10.490.10">
    <property type="entry name" value="Globins"/>
    <property type="match status" value="1"/>
</dbReference>
<evidence type="ECO:0000256" key="4">
    <source>
        <dbReference type="ARBA" id="ARBA00022617"/>
    </source>
</evidence>
<keyword evidence="3 8" id="KW-0813">Transport</keyword>
<dbReference type="PROSITE" id="PS01213">
    <property type="entry name" value="GLOBIN_FAM_2"/>
    <property type="match status" value="1"/>
</dbReference>
<keyword evidence="10" id="KW-1185">Reference proteome</keyword>
<proteinExistence type="inferred from homology"/>
<dbReference type="SUPFAM" id="SSF46458">
    <property type="entry name" value="Globin-like"/>
    <property type="match status" value="1"/>
</dbReference>
<gene>
    <name evidence="9" type="ORF">GCM10009839_36860</name>
</gene>
<name>A0ABP5FV16_9ACTN</name>
<evidence type="ECO:0000313" key="9">
    <source>
        <dbReference type="EMBL" id="GAA2033175.1"/>
    </source>
</evidence>
<keyword evidence="5 8" id="KW-0561">Oxygen transport</keyword>
<sequence length="125" mass="13616">MGVYDSIGGARTLRTVVDVFYRRVLADPTLKGFFSDVDVERLAAHQRSFLAMALGGPDLYGGRHLAEAHEGLAIHEADFDAMSGHLVGVLRDLGVSGEELTQAIERIESFRDAVVEPPDVNQQAH</sequence>
<keyword evidence="7 8" id="KW-0408">Iron</keyword>
<dbReference type="RefSeq" id="WP_344666854.1">
    <property type="nucleotide sequence ID" value="NZ_BAAAQN010000020.1"/>
</dbReference>
<dbReference type="InterPro" id="IPR009050">
    <property type="entry name" value="Globin-like_sf"/>
</dbReference>
<keyword evidence="4 8" id="KW-0349">Heme</keyword>
<dbReference type="Pfam" id="PF01152">
    <property type="entry name" value="Bac_globin"/>
    <property type="match status" value="1"/>
</dbReference>
<comment type="similarity">
    <text evidence="2 8">Belongs to the truncated hemoglobin family. Group I subfamily.</text>
</comment>
<dbReference type="EMBL" id="BAAAQN010000020">
    <property type="protein sequence ID" value="GAA2033175.1"/>
    <property type="molecule type" value="Genomic_DNA"/>
</dbReference>
<comment type="caution">
    <text evidence="9">The sequence shown here is derived from an EMBL/GenBank/DDBJ whole genome shotgun (WGS) entry which is preliminary data.</text>
</comment>
<dbReference type="InterPro" id="IPR012292">
    <property type="entry name" value="Globin/Proto"/>
</dbReference>
<organism evidence="9 10">
    <name type="scientific">Catenulispora yoronensis</name>
    <dbReference type="NCBI Taxonomy" id="450799"/>
    <lineage>
        <taxon>Bacteria</taxon>
        <taxon>Bacillati</taxon>
        <taxon>Actinomycetota</taxon>
        <taxon>Actinomycetes</taxon>
        <taxon>Catenulisporales</taxon>
        <taxon>Catenulisporaceae</taxon>
        <taxon>Catenulispora</taxon>
    </lineage>
</organism>
<evidence type="ECO:0000256" key="8">
    <source>
        <dbReference type="PIRNR" id="PIRNR002030"/>
    </source>
</evidence>
<dbReference type="InterPro" id="IPR016339">
    <property type="entry name" value="Hemoglobin_trunc_I"/>
</dbReference>
<reference evidence="10" key="1">
    <citation type="journal article" date="2019" name="Int. J. Syst. Evol. Microbiol.">
        <title>The Global Catalogue of Microorganisms (GCM) 10K type strain sequencing project: providing services to taxonomists for standard genome sequencing and annotation.</title>
        <authorList>
            <consortium name="The Broad Institute Genomics Platform"/>
            <consortium name="The Broad Institute Genome Sequencing Center for Infectious Disease"/>
            <person name="Wu L."/>
            <person name="Ma J."/>
        </authorList>
    </citation>
    <scope>NUCLEOTIDE SEQUENCE [LARGE SCALE GENOMIC DNA]</scope>
    <source>
        <strain evidence="10">JCM 16014</strain>
    </source>
</reference>
<evidence type="ECO:0000256" key="6">
    <source>
        <dbReference type="ARBA" id="ARBA00022723"/>
    </source>
</evidence>
<dbReference type="Proteomes" id="UP001500751">
    <property type="component" value="Unassembled WGS sequence"/>
</dbReference>
<evidence type="ECO:0000256" key="5">
    <source>
        <dbReference type="ARBA" id="ARBA00022621"/>
    </source>
</evidence>
<dbReference type="CDD" id="cd00454">
    <property type="entry name" value="TrHb1_N"/>
    <property type="match status" value="1"/>
</dbReference>
<dbReference type="InterPro" id="IPR001486">
    <property type="entry name" value="Hemoglobin_trunc"/>
</dbReference>
<protein>
    <recommendedName>
        <fullName evidence="8">Group 1 truncated hemoglobin</fullName>
    </recommendedName>
</protein>
<evidence type="ECO:0000256" key="3">
    <source>
        <dbReference type="ARBA" id="ARBA00022448"/>
    </source>
</evidence>
<dbReference type="InterPro" id="IPR019795">
    <property type="entry name" value="Globin_bac-like_CS"/>
</dbReference>
<dbReference type="PIRSF" id="PIRSF002030">
    <property type="entry name" value="Globin_Protozoa/Cyanobacteria"/>
    <property type="match status" value="1"/>
</dbReference>